<dbReference type="SUPFAM" id="SSF57184">
    <property type="entry name" value="Growth factor receptor domain"/>
    <property type="match status" value="1"/>
</dbReference>
<evidence type="ECO:0000259" key="7">
    <source>
        <dbReference type="PROSITE" id="PS50026"/>
    </source>
</evidence>
<dbReference type="InParanoid" id="C3YFI3"/>
<keyword evidence="4 6" id="KW-1015">Disulfide bond</keyword>
<dbReference type="SMART" id="SM00179">
    <property type="entry name" value="EGF_CA"/>
    <property type="match status" value="2"/>
</dbReference>
<protein>
    <recommendedName>
        <fullName evidence="7">EGF-like domain-containing protein</fullName>
    </recommendedName>
</protein>
<dbReference type="PROSITE" id="PS00022">
    <property type="entry name" value="EGF_1"/>
    <property type="match status" value="1"/>
</dbReference>
<proteinExistence type="predicted"/>
<dbReference type="InterPro" id="IPR009030">
    <property type="entry name" value="Growth_fac_rcpt_cys_sf"/>
</dbReference>
<dbReference type="Pfam" id="PF12661">
    <property type="entry name" value="hEGF"/>
    <property type="match status" value="1"/>
</dbReference>
<keyword evidence="1 6" id="KW-0245">EGF-like domain</keyword>
<dbReference type="PROSITE" id="PS01186">
    <property type="entry name" value="EGF_2"/>
    <property type="match status" value="1"/>
</dbReference>
<feature type="non-terminal residue" evidence="8">
    <location>
        <position position="102"/>
    </location>
</feature>
<evidence type="ECO:0000256" key="3">
    <source>
        <dbReference type="ARBA" id="ARBA00022737"/>
    </source>
</evidence>
<dbReference type="InterPro" id="IPR001881">
    <property type="entry name" value="EGF-like_Ca-bd_dom"/>
</dbReference>
<dbReference type="InterPro" id="IPR013032">
    <property type="entry name" value="EGF-like_CS"/>
</dbReference>
<dbReference type="InterPro" id="IPR052235">
    <property type="entry name" value="Nephronectin_domain"/>
</dbReference>
<dbReference type="Pfam" id="PF12947">
    <property type="entry name" value="EGF_3"/>
    <property type="match status" value="1"/>
</dbReference>
<accession>C3YFI3</accession>
<dbReference type="PROSITE" id="PS00010">
    <property type="entry name" value="ASX_HYDROXYL"/>
    <property type="match status" value="2"/>
</dbReference>
<evidence type="ECO:0000256" key="1">
    <source>
        <dbReference type="ARBA" id="ARBA00022536"/>
    </source>
</evidence>
<dbReference type="FunFam" id="2.10.25.10:FF:000038">
    <property type="entry name" value="Fibrillin 2"/>
    <property type="match status" value="2"/>
</dbReference>
<evidence type="ECO:0000256" key="6">
    <source>
        <dbReference type="PROSITE-ProRule" id="PRU00076"/>
    </source>
</evidence>
<sequence>DCINTEGSFYCTCKPGFVGDGLTCEDPITCANLTCLNHGECEELTPGARCNCPGYFGGDSCEKDVDECSTMLQPCPSGTTCVNTRGSYSCRCEPGYMLDTTS</sequence>
<name>C3YFI3_BRAFL</name>
<dbReference type="CDD" id="cd00054">
    <property type="entry name" value="EGF_CA"/>
    <property type="match status" value="1"/>
</dbReference>
<dbReference type="InterPro" id="IPR000742">
    <property type="entry name" value="EGF"/>
</dbReference>
<feature type="domain" description="EGF-like" evidence="7">
    <location>
        <begin position="64"/>
        <end position="99"/>
    </location>
</feature>
<dbReference type="InterPro" id="IPR018097">
    <property type="entry name" value="EGF_Ca-bd_CS"/>
</dbReference>
<evidence type="ECO:0000313" key="8">
    <source>
        <dbReference type="EMBL" id="EEN60946.1"/>
    </source>
</evidence>
<evidence type="ECO:0000256" key="5">
    <source>
        <dbReference type="ARBA" id="ARBA00023180"/>
    </source>
</evidence>
<organism>
    <name type="scientific">Branchiostoma floridae</name>
    <name type="common">Florida lancelet</name>
    <name type="synonym">Amphioxus</name>
    <dbReference type="NCBI Taxonomy" id="7739"/>
    <lineage>
        <taxon>Eukaryota</taxon>
        <taxon>Metazoa</taxon>
        <taxon>Chordata</taxon>
        <taxon>Cephalochordata</taxon>
        <taxon>Leptocardii</taxon>
        <taxon>Amphioxiformes</taxon>
        <taxon>Branchiostomatidae</taxon>
        <taxon>Branchiostoma</taxon>
    </lineage>
</organism>
<dbReference type="eggNOG" id="KOG1219">
    <property type="taxonomic scope" value="Eukaryota"/>
</dbReference>
<keyword evidence="2" id="KW-0732">Signal</keyword>
<dbReference type="InterPro" id="IPR024731">
    <property type="entry name" value="NELL2-like_EGF"/>
</dbReference>
<comment type="caution">
    <text evidence="6">Lacks conserved residue(s) required for the propagation of feature annotation.</text>
</comment>
<dbReference type="GO" id="GO:0005509">
    <property type="term" value="F:calcium ion binding"/>
    <property type="evidence" value="ECO:0007669"/>
    <property type="project" value="InterPro"/>
</dbReference>
<feature type="non-terminal residue" evidence="8">
    <location>
        <position position="1"/>
    </location>
</feature>
<dbReference type="PANTHER" id="PTHR24050">
    <property type="entry name" value="PA14 DOMAIN-CONTAINING PROTEIN"/>
    <property type="match status" value="1"/>
</dbReference>
<dbReference type="InterPro" id="IPR049883">
    <property type="entry name" value="NOTCH1_EGF-like"/>
</dbReference>
<dbReference type="PROSITE" id="PS50026">
    <property type="entry name" value="EGF_3"/>
    <property type="match status" value="3"/>
</dbReference>
<gene>
    <name evidence="8" type="ORF">BRAFLDRAFT_158876</name>
</gene>
<keyword evidence="3" id="KW-0677">Repeat</keyword>
<feature type="domain" description="EGF-like" evidence="7">
    <location>
        <begin position="26"/>
        <end position="62"/>
    </location>
</feature>
<dbReference type="Gene3D" id="2.10.25.10">
    <property type="entry name" value="Laminin"/>
    <property type="match status" value="3"/>
</dbReference>
<evidence type="ECO:0000256" key="2">
    <source>
        <dbReference type="ARBA" id="ARBA00022729"/>
    </source>
</evidence>
<keyword evidence="5" id="KW-0325">Glycoprotein</keyword>
<dbReference type="PANTHER" id="PTHR24050:SF28">
    <property type="entry name" value="UROMODULIN-LIKE"/>
    <property type="match status" value="1"/>
</dbReference>
<dbReference type="PROSITE" id="PS01187">
    <property type="entry name" value="EGF_CA"/>
    <property type="match status" value="1"/>
</dbReference>
<dbReference type="AlphaFoldDB" id="C3YFI3"/>
<reference evidence="8" key="1">
    <citation type="journal article" date="2008" name="Nature">
        <title>The amphioxus genome and the evolution of the chordate karyotype.</title>
        <authorList>
            <consortium name="US DOE Joint Genome Institute (JGI-PGF)"/>
            <person name="Putnam N.H."/>
            <person name="Butts T."/>
            <person name="Ferrier D.E.K."/>
            <person name="Furlong R.F."/>
            <person name="Hellsten U."/>
            <person name="Kawashima T."/>
            <person name="Robinson-Rechavi M."/>
            <person name="Shoguchi E."/>
            <person name="Terry A."/>
            <person name="Yu J.-K."/>
            <person name="Benito-Gutierrez E.L."/>
            <person name="Dubchak I."/>
            <person name="Garcia-Fernandez J."/>
            <person name="Gibson-Brown J.J."/>
            <person name="Grigoriev I.V."/>
            <person name="Horton A.C."/>
            <person name="de Jong P.J."/>
            <person name="Jurka J."/>
            <person name="Kapitonov V.V."/>
            <person name="Kohara Y."/>
            <person name="Kuroki Y."/>
            <person name="Lindquist E."/>
            <person name="Lucas S."/>
            <person name="Osoegawa K."/>
            <person name="Pennacchio L.A."/>
            <person name="Salamov A.A."/>
            <person name="Satou Y."/>
            <person name="Sauka-Spengler T."/>
            <person name="Schmutz J."/>
            <person name="Shin-I T."/>
            <person name="Toyoda A."/>
            <person name="Bronner-Fraser M."/>
            <person name="Fujiyama A."/>
            <person name="Holland L.Z."/>
            <person name="Holland P.W.H."/>
            <person name="Satoh N."/>
            <person name="Rokhsar D.S."/>
        </authorList>
    </citation>
    <scope>NUCLEOTIDE SEQUENCE [LARGE SCALE GENOMIC DNA]</scope>
    <source>
        <strain evidence="8">S238N-H82</strain>
        <tissue evidence="8">Testes</tissue>
    </source>
</reference>
<feature type="disulfide bond" evidence="6">
    <location>
        <begin position="52"/>
        <end position="61"/>
    </location>
</feature>
<dbReference type="InterPro" id="IPR000152">
    <property type="entry name" value="EGF-type_Asp/Asn_hydroxyl_site"/>
</dbReference>
<evidence type="ECO:0000256" key="4">
    <source>
        <dbReference type="ARBA" id="ARBA00023157"/>
    </source>
</evidence>
<dbReference type="STRING" id="7739.C3YFI3"/>
<dbReference type="SMART" id="SM00181">
    <property type="entry name" value="EGF"/>
    <property type="match status" value="3"/>
</dbReference>
<dbReference type="EMBL" id="GG666509">
    <property type="protein sequence ID" value="EEN60946.1"/>
    <property type="molecule type" value="Genomic_DNA"/>
</dbReference>
<feature type="domain" description="EGF-like" evidence="7">
    <location>
        <begin position="1"/>
        <end position="25"/>
    </location>
</feature>
<dbReference type="Pfam" id="PF07645">
    <property type="entry name" value="EGF_CA"/>
    <property type="match status" value="1"/>
</dbReference>